<sequence>MPKRVTTEPSRDRGPAILAPARFGGFPGPLRSRVPGSSLIKFLATTDHKQIGVLYLLTSFGFFVLAGLQAMLMRAELARPGLQFLSSEQYNQLFTSHGAVMLLMFATPAGFGFANFIVPIQIGAPDVSFPRLNALAYWLYLFGGLMVVGGFLTPGGSADFGWTAYSPLSSAEHSPGVGANMWVLGLVVSGLGTILGAVNLITTILTLRAPGMTMFRMPIFTWNMLFTSLLVILVFPLLAAALLALAADRLLNAHVYDPATGGPMLWQHLFWFFGHPEVYIIALPFFGIISEIIPVFARKPLFGYTGIVLATAAITFLSMTVWAHHMFATGQVLLPFFSILSYLIAVPTGVKFFNWIGTMWKGQLTFETPMLFSIGFLVTFLLGGLTGVLLASPPANWHTHDTYFVVAHFHYVVFGTVVFALFAGYYFWWPKMTGRLLDDRLGKAHFWTMFIGFHGTFLVHHWLGSEGMPRRYADYLPTDGFTTLNTISSIFAFILGLSTLFFIYNAWKSWRYGAMVTVDDPWGFGNSLEWATTCPPPLRNFDRMPRIRSERPAFDLKYGPLVADLGRDLPQRTTKPPQHFAEEFHMEHHVPESPAAEGAHGARDAAEFQPAPQSGARPVDVPEPEGIRRPSFEESDSPKDSEDAPKPHERWRHPHSDRDPEER</sequence>
<feature type="transmembrane region" description="Helical" evidence="19">
    <location>
        <begin position="265"/>
        <end position="289"/>
    </location>
</feature>
<evidence type="ECO:0000256" key="18">
    <source>
        <dbReference type="RuleBase" id="RU000370"/>
    </source>
</evidence>
<reference evidence="23" key="1">
    <citation type="submission" date="2016-06" db="EMBL/GenBank/DDBJ databases">
        <authorList>
            <person name="Varghese N."/>
            <person name="Submissions Spin"/>
        </authorList>
    </citation>
    <scope>NUCLEOTIDE SEQUENCE [LARGE SCALE GENOMIC DNA]</scope>
    <source>
        <strain evidence="23">DSM 44875</strain>
    </source>
</reference>
<dbReference type="AlphaFoldDB" id="A0A1C4Y0G7"/>
<evidence type="ECO:0000256" key="5">
    <source>
        <dbReference type="ARBA" id="ARBA00022475"/>
    </source>
</evidence>
<dbReference type="EC" id="7.1.1.9" evidence="19"/>
<evidence type="ECO:0000256" key="3">
    <source>
        <dbReference type="ARBA" id="ARBA00009578"/>
    </source>
</evidence>
<comment type="catalytic activity">
    <reaction evidence="17 19">
        <text>4 Fe(II)-[cytochrome c] + O2 + 8 H(+)(in) = 4 Fe(III)-[cytochrome c] + 2 H2O + 4 H(+)(out)</text>
        <dbReference type="Rhea" id="RHEA:11436"/>
        <dbReference type="Rhea" id="RHEA-COMP:10350"/>
        <dbReference type="Rhea" id="RHEA-COMP:14399"/>
        <dbReference type="ChEBI" id="CHEBI:15377"/>
        <dbReference type="ChEBI" id="CHEBI:15378"/>
        <dbReference type="ChEBI" id="CHEBI:15379"/>
        <dbReference type="ChEBI" id="CHEBI:29033"/>
        <dbReference type="ChEBI" id="CHEBI:29034"/>
        <dbReference type="EC" id="7.1.1.9"/>
    </reaction>
</comment>
<dbReference type="OrthoDB" id="9803294at2"/>
<comment type="subcellular location">
    <subcellularLocation>
        <location evidence="1 19">Cell membrane</location>
        <topology evidence="1 19">Multi-pass membrane protein</topology>
    </subcellularLocation>
</comment>
<evidence type="ECO:0000259" key="21">
    <source>
        <dbReference type="PROSITE" id="PS50855"/>
    </source>
</evidence>
<dbReference type="PANTHER" id="PTHR10422">
    <property type="entry name" value="CYTOCHROME C OXIDASE SUBUNIT 1"/>
    <property type="match status" value="1"/>
</dbReference>
<feature type="transmembrane region" description="Helical" evidence="19">
    <location>
        <begin position="51"/>
        <end position="73"/>
    </location>
</feature>
<keyword evidence="4 18" id="KW-0813">Transport</keyword>
<dbReference type="Gene3D" id="1.20.210.10">
    <property type="entry name" value="Cytochrome c oxidase-like, subunit I domain"/>
    <property type="match status" value="1"/>
</dbReference>
<keyword evidence="13 19" id="KW-0408">Iron</keyword>
<dbReference type="EMBL" id="LT607412">
    <property type="protein sequence ID" value="SCF14106.1"/>
    <property type="molecule type" value="Genomic_DNA"/>
</dbReference>
<protein>
    <recommendedName>
        <fullName evidence="19">Cytochrome c oxidase subunit 1</fullName>
        <ecNumber evidence="19">7.1.1.9</ecNumber>
    </recommendedName>
</protein>
<organism evidence="22 23">
    <name type="scientific">Micromonospora coriariae</name>
    <dbReference type="NCBI Taxonomy" id="285665"/>
    <lineage>
        <taxon>Bacteria</taxon>
        <taxon>Bacillati</taxon>
        <taxon>Actinomycetota</taxon>
        <taxon>Actinomycetes</taxon>
        <taxon>Micromonosporales</taxon>
        <taxon>Micromonosporaceae</taxon>
        <taxon>Micromonospora</taxon>
    </lineage>
</organism>
<dbReference type="PROSITE" id="PS00077">
    <property type="entry name" value="COX1_CUB"/>
    <property type="match status" value="1"/>
</dbReference>
<proteinExistence type="inferred from homology"/>
<comment type="function">
    <text evidence="16 19">Cytochrome c oxidase is the component of the respiratory chain that catalyzes the reduction of oxygen to water. Subunits 1-3 form the functional core of the enzyme complex. CO I is the catalytic subunit of the enzyme. Electrons originating in cytochrome c are transferred via the copper A center of subunit 2 and heme A of subunit 1 to the bimetallic center formed by heme A3 and copper B.</text>
</comment>
<dbReference type="NCBIfam" id="TIGR02891">
    <property type="entry name" value="CtaD_CoxA"/>
    <property type="match status" value="1"/>
</dbReference>
<comment type="similarity">
    <text evidence="3 18">Belongs to the heme-copper respiratory oxidase family.</text>
</comment>
<feature type="transmembrane region" description="Helical" evidence="19">
    <location>
        <begin position="444"/>
        <end position="463"/>
    </location>
</feature>
<dbReference type="GO" id="GO:0046872">
    <property type="term" value="F:metal ion binding"/>
    <property type="evidence" value="ECO:0007669"/>
    <property type="project" value="UniProtKB-KW"/>
</dbReference>
<dbReference type="GO" id="GO:0006119">
    <property type="term" value="P:oxidative phosphorylation"/>
    <property type="evidence" value="ECO:0007669"/>
    <property type="project" value="UniProtKB-UniPathway"/>
</dbReference>
<dbReference type="GO" id="GO:0004129">
    <property type="term" value="F:cytochrome-c oxidase activity"/>
    <property type="evidence" value="ECO:0007669"/>
    <property type="project" value="UniProtKB-EC"/>
</dbReference>
<dbReference type="SUPFAM" id="SSF81442">
    <property type="entry name" value="Cytochrome c oxidase subunit I-like"/>
    <property type="match status" value="1"/>
</dbReference>
<evidence type="ECO:0000256" key="20">
    <source>
        <dbReference type="SAM" id="MobiDB-lite"/>
    </source>
</evidence>
<dbReference type="PROSITE" id="PS50855">
    <property type="entry name" value="COX1"/>
    <property type="match status" value="1"/>
</dbReference>
<evidence type="ECO:0000313" key="23">
    <source>
        <dbReference type="Proteomes" id="UP000198243"/>
    </source>
</evidence>
<keyword evidence="12 19" id="KW-1133">Transmembrane helix</keyword>
<feature type="transmembrane region" description="Helical" evidence="19">
    <location>
        <begin position="132"/>
        <end position="152"/>
    </location>
</feature>
<dbReference type="InterPro" id="IPR023616">
    <property type="entry name" value="Cyt_c_oxase-like_su1_dom"/>
</dbReference>
<evidence type="ECO:0000313" key="22">
    <source>
        <dbReference type="EMBL" id="SCF14106.1"/>
    </source>
</evidence>
<evidence type="ECO:0000256" key="19">
    <source>
        <dbReference type="RuleBase" id="RU363061"/>
    </source>
</evidence>
<feature type="transmembrane region" description="Helical" evidence="19">
    <location>
        <begin position="403"/>
        <end position="428"/>
    </location>
</feature>
<evidence type="ECO:0000256" key="2">
    <source>
        <dbReference type="ARBA" id="ARBA00004673"/>
    </source>
</evidence>
<feature type="region of interest" description="Disordered" evidence="20">
    <location>
        <begin position="592"/>
        <end position="663"/>
    </location>
</feature>
<dbReference type="GO" id="GO:0020037">
    <property type="term" value="F:heme binding"/>
    <property type="evidence" value="ECO:0007669"/>
    <property type="project" value="InterPro"/>
</dbReference>
<evidence type="ECO:0000256" key="10">
    <source>
        <dbReference type="ARBA" id="ARBA00022967"/>
    </source>
</evidence>
<keyword evidence="23" id="KW-1185">Reference proteome</keyword>
<keyword evidence="8 18" id="KW-0812">Transmembrane</keyword>
<evidence type="ECO:0000256" key="4">
    <source>
        <dbReference type="ARBA" id="ARBA00022448"/>
    </source>
</evidence>
<feature type="compositionally biased region" description="Basic and acidic residues" evidence="20">
    <location>
        <begin position="625"/>
        <end position="663"/>
    </location>
</feature>
<comment type="pathway">
    <text evidence="2 19">Energy metabolism; oxidative phosphorylation.</text>
</comment>
<evidence type="ECO:0000256" key="14">
    <source>
        <dbReference type="ARBA" id="ARBA00023008"/>
    </source>
</evidence>
<keyword evidence="9 19" id="KW-0479">Metal-binding</keyword>
<dbReference type="CDD" id="cd01662">
    <property type="entry name" value="Ubiquinol_Oxidase_I"/>
    <property type="match status" value="1"/>
</dbReference>
<evidence type="ECO:0000256" key="17">
    <source>
        <dbReference type="ARBA" id="ARBA00047816"/>
    </source>
</evidence>
<evidence type="ECO:0000256" key="8">
    <source>
        <dbReference type="ARBA" id="ARBA00022692"/>
    </source>
</evidence>
<evidence type="ECO:0000256" key="11">
    <source>
        <dbReference type="ARBA" id="ARBA00022982"/>
    </source>
</evidence>
<keyword evidence="7 18" id="KW-0679">Respiratory chain</keyword>
<dbReference type="Proteomes" id="UP000198243">
    <property type="component" value="Chromosome I"/>
</dbReference>
<evidence type="ECO:0000256" key="9">
    <source>
        <dbReference type="ARBA" id="ARBA00022723"/>
    </source>
</evidence>
<dbReference type="InterPro" id="IPR036927">
    <property type="entry name" value="Cyt_c_oxase-like_su1_sf"/>
</dbReference>
<keyword evidence="10" id="KW-1278">Translocase</keyword>
<evidence type="ECO:0000256" key="6">
    <source>
        <dbReference type="ARBA" id="ARBA00022617"/>
    </source>
</evidence>
<dbReference type="GO" id="GO:0022904">
    <property type="term" value="P:respiratory electron transport chain"/>
    <property type="evidence" value="ECO:0007669"/>
    <property type="project" value="TreeGrafter"/>
</dbReference>
<dbReference type="InterPro" id="IPR023615">
    <property type="entry name" value="Cyt_c_Oxase_su1_BS"/>
</dbReference>
<accession>A0A1C4Y0G7</accession>
<dbReference type="GO" id="GO:0015990">
    <property type="term" value="P:electron transport coupled proton transport"/>
    <property type="evidence" value="ECO:0007669"/>
    <property type="project" value="InterPro"/>
</dbReference>
<evidence type="ECO:0000256" key="7">
    <source>
        <dbReference type="ARBA" id="ARBA00022660"/>
    </source>
</evidence>
<dbReference type="UniPathway" id="UPA00705"/>
<dbReference type="InterPro" id="IPR014241">
    <property type="entry name" value="Cyt_c_oxidase_su1_bac"/>
</dbReference>
<dbReference type="GO" id="GO:0005886">
    <property type="term" value="C:plasma membrane"/>
    <property type="evidence" value="ECO:0007669"/>
    <property type="project" value="UniProtKB-SubCell"/>
</dbReference>
<feature type="transmembrane region" description="Helical" evidence="19">
    <location>
        <begin position="483"/>
        <end position="507"/>
    </location>
</feature>
<feature type="transmembrane region" description="Helical" evidence="19">
    <location>
        <begin position="93"/>
        <end position="120"/>
    </location>
</feature>
<evidence type="ECO:0000256" key="15">
    <source>
        <dbReference type="ARBA" id="ARBA00023136"/>
    </source>
</evidence>
<gene>
    <name evidence="22" type="ORF">GA0070607_6037</name>
</gene>
<evidence type="ECO:0000256" key="16">
    <source>
        <dbReference type="ARBA" id="ARBA00025218"/>
    </source>
</evidence>
<keyword evidence="11 18" id="KW-0249">Electron transport</keyword>
<feature type="transmembrane region" description="Helical" evidence="19">
    <location>
        <begin position="371"/>
        <end position="391"/>
    </location>
</feature>
<feature type="domain" description="Cytochrome oxidase subunit I profile" evidence="21">
    <location>
        <begin position="38"/>
        <end position="548"/>
    </location>
</feature>
<evidence type="ECO:0000256" key="13">
    <source>
        <dbReference type="ARBA" id="ARBA00023004"/>
    </source>
</evidence>
<dbReference type="InterPro" id="IPR000883">
    <property type="entry name" value="Cyt_C_Oxase_1"/>
</dbReference>
<feature type="transmembrane region" description="Helical" evidence="19">
    <location>
        <begin position="182"/>
        <end position="207"/>
    </location>
</feature>
<feature type="transmembrane region" description="Helical" evidence="19">
    <location>
        <begin position="328"/>
        <end position="350"/>
    </location>
</feature>
<dbReference type="PRINTS" id="PR01165">
    <property type="entry name" value="CYCOXIDASEI"/>
</dbReference>
<name>A0A1C4Y0G7_9ACTN</name>
<feature type="transmembrane region" description="Helical" evidence="19">
    <location>
        <begin position="219"/>
        <end position="245"/>
    </location>
</feature>
<keyword evidence="15 19" id="KW-0472">Membrane</keyword>
<keyword evidence="14 19" id="KW-0186">Copper</keyword>
<evidence type="ECO:0000256" key="12">
    <source>
        <dbReference type="ARBA" id="ARBA00022989"/>
    </source>
</evidence>
<keyword evidence="6 18" id="KW-0349">Heme</keyword>
<dbReference type="Pfam" id="PF00115">
    <property type="entry name" value="COX1"/>
    <property type="match status" value="1"/>
</dbReference>
<dbReference type="PANTHER" id="PTHR10422:SF18">
    <property type="entry name" value="CYTOCHROME C OXIDASE SUBUNIT 1"/>
    <property type="match status" value="1"/>
</dbReference>
<keyword evidence="5 19" id="KW-1003">Cell membrane</keyword>
<dbReference type="FunFam" id="1.20.210.10:FF:000003">
    <property type="entry name" value="Cytochrome c oxidase subunit 1"/>
    <property type="match status" value="1"/>
</dbReference>
<dbReference type="RefSeq" id="WP_089021178.1">
    <property type="nucleotide sequence ID" value="NZ_LT607412.1"/>
</dbReference>
<feature type="transmembrane region" description="Helical" evidence="19">
    <location>
        <begin position="301"/>
        <end position="322"/>
    </location>
</feature>
<evidence type="ECO:0000256" key="1">
    <source>
        <dbReference type="ARBA" id="ARBA00004651"/>
    </source>
</evidence>